<sequence>MARERPVIGRWLATVWPLAKGTIAIHSPMIGPISAAWDAGGVERSWALACNLFPKMGGRPCYSFCATRVWRHTGTSSWCNPTRQI</sequence>
<protein>
    <submittedName>
        <fullName evidence="1">Putative secreted protein</fullName>
    </submittedName>
</protein>
<proteinExistence type="predicted"/>
<accession>A0A6B0U152</accession>
<organism evidence="1">
    <name type="scientific">Ixodes ricinus</name>
    <name type="common">Common tick</name>
    <name type="synonym">Acarus ricinus</name>
    <dbReference type="NCBI Taxonomy" id="34613"/>
    <lineage>
        <taxon>Eukaryota</taxon>
        <taxon>Metazoa</taxon>
        <taxon>Ecdysozoa</taxon>
        <taxon>Arthropoda</taxon>
        <taxon>Chelicerata</taxon>
        <taxon>Arachnida</taxon>
        <taxon>Acari</taxon>
        <taxon>Parasitiformes</taxon>
        <taxon>Ixodida</taxon>
        <taxon>Ixodoidea</taxon>
        <taxon>Ixodidae</taxon>
        <taxon>Ixodinae</taxon>
        <taxon>Ixodes</taxon>
    </lineage>
</organism>
<dbReference type="AlphaFoldDB" id="A0A6B0U152"/>
<evidence type="ECO:0000313" key="1">
    <source>
        <dbReference type="EMBL" id="MXU85298.1"/>
    </source>
</evidence>
<reference evidence="1" key="1">
    <citation type="submission" date="2019-12" db="EMBL/GenBank/DDBJ databases">
        <title>An insight into the sialome of adult female Ixodes ricinus ticks feeding for 6 days.</title>
        <authorList>
            <person name="Perner J."/>
            <person name="Ribeiro J.M.C."/>
        </authorList>
    </citation>
    <scope>NUCLEOTIDE SEQUENCE</scope>
    <source>
        <strain evidence="1">Semi-engorged</strain>
        <tissue evidence="1">Salivary glands</tissue>
    </source>
</reference>
<dbReference type="EMBL" id="GIFC01003215">
    <property type="protein sequence ID" value="MXU85298.1"/>
    <property type="molecule type" value="Transcribed_RNA"/>
</dbReference>
<name>A0A6B0U152_IXORI</name>